<feature type="compositionally biased region" description="Basic and acidic residues" evidence="1">
    <location>
        <begin position="12"/>
        <end position="29"/>
    </location>
</feature>
<keyword evidence="2" id="KW-0472">Membrane</keyword>
<feature type="transmembrane region" description="Helical" evidence="2">
    <location>
        <begin position="107"/>
        <end position="129"/>
    </location>
</feature>
<evidence type="ECO:0000256" key="1">
    <source>
        <dbReference type="SAM" id="MobiDB-lite"/>
    </source>
</evidence>
<keyword evidence="4" id="KW-1185">Reference proteome</keyword>
<dbReference type="HOGENOM" id="CLU_1813184_0_0_5"/>
<dbReference type="OrthoDB" id="10014121at2"/>
<dbReference type="PATRIC" id="fig|1029756.8.peg.589"/>
<accession>V5SG77</accession>
<dbReference type="EMBL" id="CP006912">
    <property type="protein sequence ID" value="AHB49866.1"/>
    <property type="molecule type" value="Genomic_DNA"/>
</dbReference>
<evidence type="ECO:0000256" key="2">
    <source>
        <dbReference type="SAM" id="Phobius"/>
    </source>
</evidence>
<keyword evidence="2" id="KW-0812">Transmembrane</keyword>
<name>V5SG77_9HYPH</name>
<dbReference type="Proteomes" id="UP000018542">
    <property type="component" value="Chromosome"/>
</dbReference>
<evidence type="ECO:0000313" key="3">
    <source>
        <dbReference type="EMBL" id="AHB49866.1"/>
    </source>
</evidence>
<reference evidence="3 4" key="1">
    <citation type="journal article" date="2014" name="Genome Announc.">
        <title>Complete Genome Sequence of Hyphomicrobium nitrativorans Strain NL23, a Denitrifying Bacterium Isolated from Biofilm of a Methanol-Fed Denitrification System Treating Seawater at the Montreal Biodome.</title>
        <authorList>
            <person name="Martineau C."/>
            <person name="Villeneuve C."/>
            <person name="Mauffrey F."/>
            <person name="Villemur R."/>
        </authorList>
    </citation>
    <scope>NUCLEOTIDE SEQUENCE [LARGE SCALE GENOMIC DNA]</scope>
    <source>
        <strain evidence="3">NL23</strain>
    </source>
</reference>
<gene>
    <name evidence="3" type="ORF">W911_02785</name>
</gene>
<dbReference type="AlphaFoldDB" id="V5SG77"/>
<evidence type="ECO:0000313" key="4">
    <source>
        <dbReference type="Proteomes" id="UP000018542"/>
    </source>
</evidence>
<sequence>MSEAGLESQSDFSEHDLRTRPSRRDATRGREIASLKTQLRFVEEPTAPPIEDALPQVAVRRVAVVEDVQPLVSSPSRVETVQSGVVSPPPWVRAARRGRWHARFMNAFGWLVTIMVVGSIISVAGRYLAVPPGGESIYTARQ</sequence>
<protein>
    <submittedName>
        <fullName evidence="3">Uncharacterized protein</fullName>
    </submittedName>
</protein>
<proteinExistence type="predicted"/>
<keyword evidence="2" id="KW-1133">Transmembrane helix</keyword>
<dbReference type="KEGG" id="hni:W911_02785"/>
<organism evidence="3 4">
    <name type="scientific">Hyphomicrobium nitrativorans NL23</name>
    <dbReference type="NCBI Taxonomy" id="1029756"/>
    <lineage>
        <taxon>Bacteria</taxon>
        <taxon>Pseudomonadati</taxon>
        <taxon>Pseudomonadota</taxon>
        <taxon>Alphaproteobacteria</taxon>
        <taxon>Hyphomicrobiales</taxon>
        <taxon>Hyphomicrobiaceae</taxon>
        <taxon>Hyphomicrobium</taxon>
    </lineage>
</organism>
<feature type="region of interest" description="Disordered" evidence="1">
    <location>
        <begin position="1"/>
        <end position="29"/>
    </location>
</feature>